<gene>
    <name evidence="1" type="ORF">M9458_028288</name>
</gene>
<feature type="non-terminal residue" evidence="1">
    <location>
        <position position="62"/>
    </location>
</feature>
<feature type="non-terminal residue" evidence="1">
    <location>
        <position position="1"/>
    </location>
</feature>
<dbReference type="EMBL" id="JAMKFB020000014">
    <property type="protein sequence ID" value="KAL0175958.1"/>
    <property type="molecule type" value="Genomic_DNA"/>
</dbReference>
<evidence type="ECO:0000313" key="1">
    <source>
        <dbReference type="EMBL" id="KAL0175958.1"/>
    </source>
</evidence>
<dbReference type="AlphaFoldDB" id="A0ABD0PPI1"/>
<accession>A0ABD0PPI1</accession>
<evidence type="ECO:0000313" key="2">
    <source>
        <dbReference type="Proteomes" id="UP001529510"/>
    </source>
</evidence>
<proteinExistence type="predicted"/>
<dbReference type="Proteomes" id="UP001529510">
    <property type="component" value="Unassembled WGS sequence"/>
</dbReference>
<organism evidence="1 2">
    <name type="scientific">Cirrhinus mrigala</name>
    <name type="common">Mrigala</name>
    <dbReference type="NCBI Taxonomy" id="683832"/>
    <lineage>
        <taxon>Eukaryota</taxon>
        <taxon>Metazoa</taxon>
        <taxon>Chordata</taxon>
        <taxon>Craniata</taxon>
        <taxon>Vertebrata</taxon>
        <taxon>Euteleostomi</taxon>
        <taxon>Actinopterygii</taxon>
        <taxon>Neopterygii</taxon>
        <taxon>Teleostei</taxon>
        <taxon>Ostariophysi</taxon>
        <taxon>Cypriniformes</taxon>
        <taxon>Cyprinidae</taxon>
        <taxon>Labeoninae</taxon>
        <taxon>Labeonini</taxon>
        <taxon>Cirrhinus</taxon>
    </lineage>
</organism>
<name>A0ABD0PPI1_CIRMR</name>
<sequence>TSFPAKQDRLLCHLLHINTSSIRQSPPLTNHWPISRQSYRAHPNACSFKKTGFWVATWAWRT</sequence>
<keyword evidence="2" id="KW-1185">Reference proteome</keyword>
<reference evidence="1 2" key="1">
    <citation type="submission" date="2024-05" db="EMBL/GenBank/DDBJ databases">
        <title>Genome sequencing and assembly of Indian major carp, Cirrhinus mrigala (Hamilton, 1822).</title>
        <authorList>
            <person name="Mohindra V."/>
            <person name="Chowdhury L.M."/>
            <person name="Lal K."/>
            <person name="Jena J.K."/>
        </authorList>
    </citation>
    <scope>NUCLEOTIDE SEQUENCE [LARGE SCALE GENOMIC DNA]</scope>
    <source>
        <strain evidence="1">CM1030</strain>
        <tissue evidence="1">Blood</tissue>
    </source>
</reference>
<comment type="caution">
    <text evidence="1">The sequence shown here is derived from an EMBL/GenBank/DDBJ whole genome shotgun (WGS) entry which is preliminary data.</text>
</comment>
<protein>
    <submittedName>
        <fullName evidence="1">Uncharacterized protein</fullName>
    </submittedName>
</protein>